<keyword evidence="12" id="KW-1185">Reference proteome</keyword>
<comment type="caution">
    <text evidence="11">The sequence shown here is derived from an EMBL/GenBank/DDBJ whole genome shotgun (WGS) entry which is preliminary data.</text>
</comment>
<dbReference type="Pfam" id="PF04389">
    <property type="entry name" value="Peptidase_M28"/>
    <property type="match status" value="1"/>
</dbReference>
<keyword evidence="3" id="KW-0645">Protease</keyword>
<evidence type="ECO:0000256" key="4">
    <source>
        <dbReference type="ARBA" id="ARBA00022723"/>
    </source>
</evidence>
<dbReference type="Gene3D" id="3.40.630.10">
    <property type="entry name" value="Zn peptidases"/>
    <property type="match status" value="1"/>
</dbReference>
<dbReference type="InterPro" id="IPR045175">
    <property type="entry name" value="M28_fam"/>
</dbReference>
<dbReference type="RefSeq" id="XP_020432542.1">
    <property type="nucleotide sequence ID" value="XM_020578094.1"/>
</dbReference>
<dbReference type="SUPFAM" id="SSF53187">
    <property type="entry name" value="Zn-dependent exopeptidases"/>
    <property type="match status" value="1"/>
</dbReference>
<dbReference type="STRING" id="670386.D3BEU1"/>
<keyword evidence="9" id="KW-0812">Transmembrane</keyword>
<evidence type="ECO:0000259" key="10">
    <source>
        <dbReference type="Pfam" id="PF04389"/>
    </source>
</evidence>
<proteinExistence type="inferred from homology"/>
<accession>D3BEU1</accession>
<comment type="similarity">
    <text evidence="8">Belongs to the peptidase M28 family. M28E subfamily.</text>
</comment>
<protein>
    <submittedName>
        <fullName evidence="11">Putative Glutamate carboxypeptidase II</fullName>
    </submittedName>
</protein>
<keyword evidence="2" id="KW-0031">Aminopeptidase</keyword>
<dbReference type="Gene3D" id="3.50.30.30">
    <property type="match status" value="1"/>
</dbReference>
<dbReference type="GO" id="GO:0004177">
    <property type="term" value="F:aminopeptidase activity"/>
    <property type="evidence" value="ECO:0007669"/>
    <property type="project" value="UniProtKB-KW"/>
</dbReference>
<reference evidence="11 12" key="1">
    <citation type="journal article" date="2011" name="Genome Res.">
        <title>Phylogeny-wide analysis of social amoeba genomes highlights ancient origins for complex intercellular communication.</title>
        <authorList>
            <person name="Heidel A.J."/>
            <person name="Lawal H.M."/>
            <person name="Felder M."/>
            <person name="Schilde C."/>
            <person name="Helps N.R."/>
            <person name="Tunggal B."/>
            <person name="Rivero F."/>
            <person name="John U."/>
            <person name="Schleicher M."/>
            <person name="Eichinger L."/>
            <person name="Platzer M."/>
            <person name="Noegel A.A."/>
            <person name="Schaap P."/>
            <person name="Gloeckner G."/>
        </authorList>
    </citation>
    <scope>NUCLEOTIDE SEQUENCE [LARGE SCALE GENOMIC DNA]</scope>
    <source>
        <strain evidence="12">ATCC 26659 / Pp 5 / PN500</strain>
    </source>
</reference>
<dbReference type="GO" id="GO:0006508">
    <property type="term" value="P:proteolysis"/>
    <property type="evidence" value="ECO:0007669"/>
    <property type="project" value="UniProtKB-KW"/>
</dbReference>
<feature type="transmembrane region" description="Helical" evidence="9">
    <location>
        <begin position="21"/>
        <end position="43"/>
    </location>
</feature>
<feature type="domain" description="Peptidase M28" evidence="10">
    <location>
        <begin position="329"/>
        <end position="546"/>
    </location>
</feature>
<keyword evidence="6" id="KW-0378">Hydrolase</keyword>
<comment type="cofactor">
    <cofactor evidence="1">
        <name>Zn(2+)</name>
        <dbReference type="ChEBI" id="CHEBI:29105"/>
    </cofactor>
</comment>
<evidence type="ECO:0000256" key="9">
    <source>
        <dbReference type="SAM" id="Phobius"/>
    </source>
</evidence>
<evidence type="ECO:0000256" key="7">
    <source>
        <dbReference type="ARBA" id="ARBA00022833"/>
    </source>
</evidence>
<dbReference type="GO" id="GO:0004180">
    <property type="term" value="F:carboxypeptidase activity"/>
    <property type="evidence" value="ECO:0007669"/>
    <property type="project" value="UniProtKB-KW"/>
</dbReference>
<sequence length="584" mass="64852">MENNSQSTSMLQYIYSPRCMRGSGLVIGILALLFSVILLSISLSNSLDHSAGNDNNENTSYENNKLPLWVLDNIKSNRIRENTIKLSSDVFQGREPGTLGEQMAVDFVQTVFQTIGLEPHGDNDSYIQKVPIYSFKLENPQLKIDSTDYTFLVNYTLSTELRQESVSLDSIPMVFVGYGIVAPEHDWNDYKNVDVKDKIAVAFSDNPSTFSNNYGRATVKYEFARQHGCAGLLFIYSNTTTLKVVPWDPLVQQYAIQQIVLSETVYKNPLQVKGWLSYPNSVQLAADAGATLAQWEIAANSKSFQPIQLKNKYSVTFNINGTVKDSQTVIGGFVGTKNPSEVVVMMAHHDHLGTLNVGGKTQIFHGAVDNAAGVSILMEVATALGLYQKIASTPTFSQVGPIATFERTVLFISVTGEEYGFLGSQYFLNHLPRVVANQSSIVAMVNFDTANVYNETTDVVSLGFGFSKQLDQVLNVSAADENMTVSQDIFPNLDFLYRTDEFPFLQSGIPATTLSIGQHFINQSIEYYQRILITYLSTRYHTPSDVVLDEYTFLGTVQQARIAARLIYYLGNSNIKPNMTSSIQ</sequence>
<dbReference type="GeneID" id="31362737"/>
<dbReference type="PANTHER" id="PTHR12147:SF56">
    <property type="entry name" value="AMINOPEPTIDASE YDR415C-RELATED"/>
    <property type="match status" value="1"/>
</dbReference>
<dbReference type="EMBL" id="ADBJ01000031">
    <property type="protein sequence ID" value="EFA80422.1"/>
    <property type="molecule type" value="Genomic_DNA"/>
</dbReference>
<dbReference type="InterPro" id="IPR046450">
    <property type="entry name" value="PA_dom_sf"/>
</dbReference>
<evidence type="ECO:0000313" key="12">
    <source>
        <dbReference type="Proteomes" id="UP000001396"/>
    </source>
</evidence>
<dbReference type="InParanoid" id="D3BEU1"/>
<dbReference type="GO" id="GO:0046872">
    <property type="term" value="F:metal ion binding"/>
    <property type="evidence" value="ECO:0007669"/>
    <property type="project" value="UniProtKB-KW"/>
</dbReference>
<dbReference type="GO" id="GO:0008235">
    <property type="term" value="F:metalloexopeptidase activity"/>
    <property type="evidence" value="ECO:0007669"/>
    <property type="project" value="InterPro"/>
</dbReference>
<gene>
    <name evidence="11" type="ORF">PPL_07256</name>
</gene>
<evidence type="ECO:0000256" key="8">
    <source>
        <dbReference type="ARBA" id="ARBA00043962"/>
    </source>
</evidence>
<keyword evidence="5" id="KW-0732">Signal</keyword>
<name>D3BEU1_HETP5</name>
<keyword evidence="9" id="KW-1133">Transmembrane helix</keyword>
<evidence type="ECO:0000256" key="1">
    <source>
        <dbReference type="ARBA" id="ARBA00001947"/>
    </source>
</evidence>
<dbReference type="InterPro" id="IPR007484">
    <property type="entry name" value="Peptidase_M28"/>
</dbReference>
<dbReference type="AlphaFoldDB" id="D3BEU1"/>
<evidence type="ECO:0000256" key="3">
    <source>
        <dbReference type="ARBA" id="ARBA00022670"/>
    </source>
</evidence>
<dbReference type="SUPFAM" id="SSF52025">
    <property type="entry name" value="PA domain"/>
    <property type="match status" value="1"/>
</dbReference>
<organism evidence="11 12">
    <name type="scientific">Heterostelium pallidum (strain ATCC 26659 / Pp 5 / PN500)</name>
    <name type="common">Cellular slime mold</name>
    <name type="synonym">Polysphondylium pallidum</name>
    <dbReference type="NCBI Taxonomy" id="670386"/>
    <lineage>
        <taxon>Eukaryota</taxon>
        <taxon>Amoebozoa</taxon>
        <taxon>Evosea</taxon>
        <taxon>Eumycetozoa</taxon>
        <taxon>Dictyostelia</taxon>
        <taxon>Acytosteliales</taxon>
        <taxon>Acytosteliaceae</taxon>
        <taxon>Heterostelium</taxon>
    </lineage>
</organism>
<evidence type="ECO:0000256" key="5">
    <source>
        <dbReference type="ARBA" id="ARBA00022729"/>
    </source>
</evidence>
<evidence type="ECO:0000313" key="11">
    <source>
        <dbReference type="EMBL" id="EFA80422.1"/>
    </source>
</evidence>
<keyword evidence="11" id="KW-0121">Carboxypeptidase</keyword>
<dbReference type="Proteomes" id="UP000001396">
    <property type="component" value="Unassembled WGS sequence"/>
</dbReference>
<evidence type="ECO:0000256" key="6">
    <source>
        <dbReference type="ARBA" id="ARBA00022801"/>
    </source>
</evidence>
<dbReference type="PANTHER" id="PTHR12147">
    <property type="entry name" value="METALLOPEPTIDASE M28 FAMILY MEMBER"/>
    <property type="match status" value="1"/>
</dbReference>
<keyword evidence="7" id="KW-0862">Zinc</keyword>
<keyword evidence="4" id="KW-0479">Metal-binding</keyword>
<evidence type="ECO:0000256" key="2">
    <source>
        <dbReference type="ARBA" id="ARBA00022438"/>
    </source>
</evidence>
<dbReference type="OMA" id="FLNIDGM"/>
<keyword evidence="9" id="KW-0472">Membrane</keyword>